<evidence type="ECO:0000256" key="1">
    <source>
        <dbReference type="ARBA" id="ARBA00023015"/>
    </source>
</evidence>
<dbReference type="Proteomes" id="UP000231791">
    <property type="component" value="Chromosome"/>
</dbReference>
<protein>
    <submittedName>
        <fullName evidence="5">HTH-type transcriptional activator RhaR</fullName>
    </submittedName>
</protein>
<evidence type="ECO:0000313" key="6">
    <source>
        <dbReference type="Proteomes" id="UP000231791"/>
    </source>
</evidence>
<dbReference type="Pfam" id="PF12833">
    <property type="entry name" value="HTH_18"/>
    <property type="match status" value="1"/>
</dbReference>
<dbReference type="InterPro" id="IPR009057">
    <property type="entry name" value="Homeodomain-like_sf"/>
</dbReference>
<evidence type="ECO:0000256" key="4">
    <source>
        <dbReference type="SAM" id="MobiDB-lite"/>
    </source>
</evidence>
<proteinExistence type="predicted"/>
<gene>
    <name evidence="5" type="primary">rhaR</name>
    <name evidence="5" type="ORF">SLAV_08455</name>
</gene>
<keyword evidence="1" id="KW-0805">Transcription regulation</keyword>
<dbReference type="GO" id="GO:0043565">
    <property type="term" value="F:sequence-specific DNA binding"/>
    <property type="evidence" value="ECO:0007669"/>
    <property type="project" value="InterPro"/>
</dbReference>
<reference evidence="5 6" key="1">
    <citation type="submission" date="2017-11" db="EMBL/GenBank/DDBJ databases">
        <title>Complete genome sequence of Streptomyces lavendulae subsp. lavendulae CCM 3239 (formerly 'Streptomyces aureofaciens CCM 3239'), the producer of the angucycline-type antibiotic auricin.</title>
        <authorList>
            <person name="Busche T."/>
            <person name="Novakova R."/>
            <person name="Al'Dilaimi A."/>
            <person name="Homerova D."/>
            <person name="Feckova L."/>
            <person name="Rezuchova B."/>
            <person name="Mingyar E."/>
            <person name="Csolleiova D."/>
            <person name="Bekeova C."/>
            <person name="Winkler A."/>
            <person name="Sevcikova B."/>
            <person name="Kalinowski J."/>
            <person name="Kormanec J."/>
            <person name="Ruckert C."/>
        </authorList>
    </citation>
    <scope>NUCLEOTIDE SEQUENCE [LARGE SCALE GENOMIC DNA]</scope>
    <source>
        <strain evidence="5 6">CCM 3239</strain>
    </source>
</reference>
<dbReference type="Gene3D" id="1.10.10.60">
    <property type="entry name" value="Homeodomain-like"/>
    <property type="match status" value="1"/>
</dbReference>
<dbReference type="EMBL" id="CP024985">
    <property type="protein sequence ID" value="ATZ23562.1"/>
    <property type="molecule type" value="Genomic_DNA"/>
</dbReference>
<dbReference type="KEGG" id="slx:SLAV_08455"/>
<keyword evidence="3" id="KW-0804">Transcription</keyword>
<keyword evidence="2" id="KW-0238">DNA-binding</keyword>
<evidence type="ECO:0000313" key="5">
    <source>
        <dbReference type="EMBL" id="ATZ23562.1"/>
    </source>
</evidence>
<organism evidence="5 6">
    <name type="scientific">Streptomyces lavendulae subsp. lavendulae</name>
    <dbReference type="NCBI Taxonomy" id="58340"/>
    <lineage>
        <taxon>Bacteria</taxon>
        <taxon>Bacillati</taxon>
        <taxon>Actinomycetota</taxon>
        <taxon>Actinomycetes</taxon>
        <taxon>Kitasatosporales</taxon>
        <taxon>Streptomycetaceae</taxon>
        <taxon>Streptomyces</taxon>
    </lineage>
</organism>
<feature type="compositionally biased region" description="Basic and acidic residues" evidence="4">
    <location>
        <begin position="235"/>
        <end position="248"/>
    </location>
</feature>
<accession>A0A2K8P9Z4</accession>
<dbReference type="SUPFAM" id="SSF46689">
    <property type="entry name" value="Homeodomain-like"/>
    <property type="match status" value="1"/>
</dbReference>
<dbReference type="PANTHER" id="PTHR46796">
    <property type="entry name" value="HTH-TYPE TRANSCRIPTIONAL ACTIVATOR RHAS-RELATED"/>
    <property type="match status" value="1"/>
</dbReference>
<dbReference type="GO" id="GO:0003700">
    <property type="term" value="F:DNA-binding transcription factor activity"/>
    <property type="evidence" value="ECO:0007669"/>
    <property type="project" value="InterPro"/>
</dbReference>
<feature type="region of interest" description="Disordered" evidence="4">
    <location>
        <begin position="1"/>
        <end position="32"/>
    </location>
</feature>
<dbReference type="InterPro" id="IPR018060">
    <property type="entry name" value="HTH_AraC"/>
</dbReference>
<evidence type="ECO:0000256" key="3">
    <source>
        <dbReference type="ARBA" id="ARBA00023163"/>
    </source>
</evidence>
<dbReference type="SMART" id="SM00342">
    <property type="entry name" value="HTH_ARAC"/>
    <property type="match status" value="1"/>
</dbReference>
<dbReference type="PROSITE" id="PS01124">
    <property type="entry name" value="HTH_ARAC_FAMILY_2"/>
    <property type="match status" value="1"/>
</dbReference>
<feature type="region of interest" description="Disordered" evidence="4">
    <location>
        <begin position="213"/>
        <end position="248"/>
    </location>
</feature>
<name>A0A2K8P9Z4_STRLA</name>
<sequence length="248" mass="27124">MQAWGPDSRATASTHTVAVHGPHMQPRVLGHDGGMEGVEVTLTPWAAYRLFGTPMVDLTDAVVGADEVLGRRIRILAEQLGEEPDRTARSGILNRTLRQWTAQAPASHEPDYGVLRAWHLLNRSSGTVTVQGLAEHIQWSTRHLEARFRQQIGLSPKGMARVIRVNRAIQQLIRGSSPASSALTCGYYDQAHLIRDFKALTGTTPGRFQAGLAPAAARSRPVERPTNPAGGSRPGRYERHVIPHADFS</sequence>
<dbReference type="AlphaFoldDB" id="A0A2K8P9Z4"/>
<dbReference type="PANTHER" id="PTHR46796:SF15">
    <property type="entry name" value="BLL1074 PROTEIN"/>
    <property type="match status" value="1"/>
</dbReference>
<dbReference type="InterPro" id="IPR050204">
    <property type="entry name" value="AraC_XylS_family_regulators"/>
</dbReference>
<evidence type="ECO:0000256" key="2">
    <source>
        <dbReference type="ARBA" id="ARBA00023125"/>
    </source>
</evidence>
<keyword evidence="6" id="KW-1185">Reference proteome</keyword>